<dbReference type="EMBL" id="MCGN01000002">
    <property type="protein sequence ID" value="ORZ01144.1"/>
    <property type="molecule type" value="Genomic_DNA"/>
</dbReference>
<evidence type="ECO:0000256" key="2">
    <source>
        <dbReference type="ARBA" id="ARBA00093435"/>
    </source>
</evidence>
<protein>
    <submittedName>
        <fullName evidence="6">26S proteasome subunit RPN7-domain-containing protein</fullName>
    </submittedName>
</protein>
<dbReference type="FunCoup" id="A0A1X2HP34">
    <property type="interactions" value="565"/>
</dbReference>
<dbReference type="InterPro" id="IPR036390">
    <property type="entry name" value="WH_DNA-bd_sf"/>
</dbReference>
<evidence type="ECO:0000256" key="4">
    <source>
        <dbReference type="SAM" id="Coils"/>
    </source>
</evidence>
<dbReference type="STRING" id="13706.A0A1X2HP34"/>
<organism evidence="6 7">
    <name type="scientific">Syncephalastrum racemosum</name>
    <name type="common">Filamentous fungus</name>
    <dbReference type="NCBI Taxonomy" id="13706"/>
    <lineage>
        <taxon>Eukaryota</taxon>
        <taxon>Fungi</taxon>
        <taxon>Fungi incertae sedis</taxon>
        <taxon>Mucoromycota</taxon>
        <taxon>Mucoromycotina</taxon>
        <taxon>Mucoromycetes</taxon>
        <taxon>Mucorales</taxon>
        <taxon>Syncephalastraceae</taxon>
        <taxon>Syncephalastrum</taxon>
    </lineage>
</organism>
<keyword evidence="4" id="KW-0175">Coiled coil</keyword>
<comment type="function">
    <text evidence="2">Component of the 19S cap proteasome complex which acts as a regulatory subunit of the 26S proteasome, involved in the ATP-dependent degradation of ubiquitinated proteins.</text>
</comment>
<comment type="subunit">
    <text evidence="3">The 26S proteasome is composed of a core protease, known as the 20S proteasome, capped at one or both ends by the 19S regulatory complex (RC). The RC is composed of at least 18 different subunits in two subcomplexes, the base and the lid, which form the portions proximal and distal to the 20S proteolytic core, respectively. Component of the lid subcomplex of the 19S RC.</text>
</comment>
<sequence>MAHQIDENEIPKIPDLQLAHYRFIVQHGPSEQKDEANKQLMEIIKEKNMAPFYKHLSEVLKTPLDQELYARMQAANEAELKAFDDKVEDAQQNMGETEVNEALLGKADYYAAIGDKARALTAYEELLAKSITPGTRIDIVFTLVRIGFFFDDDTLVRSNIDKLKELVEQGGDWDRRNRLKAYEGVYFMSIRDFKGAATQFIDTLSTFTSTEIMSYQDFVKYAVITSLISMQRVDIKKKVLDSPEVLEVISDIPHLEDYMTSLYNGNYAQFFRALADVETTHLRTSRFLFPHMRYYIREMRIVAYAQILESYRSLTIASMANSFGVTEDYIDRDLYKFIAAGRLNCVIDRVKGVIETNRPDAKNAQYQTVIKQGDLLLNRVQKLSRVIDV</sequence>
<dbReference type="SMART" id="SM00088">
    <property type="entry name" value="PINT"/>
    <property type="match status" value="1"/>
</dbReference>
<dbReference type="GO" id="GO:0005198">
    <property type="term" value="F:structural molecule activity"/>
    <property type="evidence" value="ECO:0007669"/>
    <property type="project" value="EnsemblFungi"/>
</dbReference>
<dbReference type="AlphaFoldDB" id="A0A1X2HP34"/>
<keyword evidence="1 6" id="KW-0647">Proteasome</keyword>
<dbReference type="InterPro" id="IPR045135">
    <property type="entry name" value="Rpn7_N"/>
</dbReference>
<evidence type="ECO:0000259" key="5">
    <source>
        <dbReference type="PROSITE" id="PS50250"/>
    </source>
</evidence>
<dbReference type="GO" id="GO:0005634">
    <property type="term" value="C:nucleus"/>
    <property type="evidence" value="ECO:0007669"/>
    <property type="project" value="EnsemblFungi"/>
</dbReference>
<evidence type="ECO:0000256" key="3">
    <source>
        <dbReference type="ARBA" id="ARBA00093502"/>
    </source>
</evidence>
<dbReference type="Pfam" id="PF01399">
    <property type="entry name" value="PCI"/>
    <property type="match status" value="1"/>
</dbReference>
<proteinExistence type="predicted"/>
<reference evidence="6 7" key="1">
    <citation type="submission" date="2016-07" db="EMBL/GenBank/DDBJ databases">
        <title>Pervasive Adenine N6-methylation of Active Genes in Fungi.</title>
        <authorList>
            <consortium name="DOE Joint Genome Institute"/>
            <person name="Mondo S.J."/>
            <person name="Dannebaum R.O."/>
            <person name="Kuo R.C."/>
            <person name="Labutti K."/>
            <person name="Haridas S."/>
            <person name="Kuo A."/>
            <person name="Salamov A."/>
            <person name="Ahrendt S.R."/>
            <person name="Lipzen A."/>
            <person name="Sullivan W."/>
            <person name="Andreopoulos W.B."/>
            <person name="Clum A."/>
            <person name="Lindquist E."/>
            <person name="Daum C."/>
            <person name="Ramamoorthy G.K."/>
            <person name="Gryganskyi A."/>
            <person name="Culley D."/>
            <person name="Magnuson J.K."/>
            <person name="James T.Y."/>
            <person name="O'Malley M.A."/>
            <person name="Stajich J.E."/>
            <person name="Spatafora J.W."/>
            <person name="Visel A."/>
            <person name="Grigoriev I.V."/>
        </authorList>
    </citation>
    <scope>NUCLEOTIDE SEQUENCE [LARGE SCALE GENOMIC DNA]</scope>
    <source>
        <strain evidence="6 7">NRRL 2496</strain>
    </source>
</reference>
<dbReference type="InterPro" id="IPR019585">
    <property type="entry name" value="Rpn7/CSN1"/>
</dbReference>
<dbReference type="FunFam" id="1.25.40.570:FF:000005">
    <property type="entry name" value="26S proteasome regulatory subunit N7"/>
    <property type="match status" value="1"/>
</dbReference>
<feature type="coiled-coil region" evidence="4">
    <location>
        <begin position="73"/>
        <end position="100"/>
    </location>
</feature>
<dbReference type="InterPro" id="IPR000717">
    <property type="entry name" value="PCI_dom"/>
</dbReference>
<dbReference type="SUPFAM" id="SSF46785">
    <property type="entry name" value="Winged helix' DNA-binding domain"/>
    <property type="match status" value="1"/>
</dbReference>
<dbReference type="Pfam" id="PF21154">
    <property type="entry name" value="RPN7_PSMD6_C"/>
    <property type="match status" value="1"/>
</dbReference>
<dbReference type="Pfam" id="PF10602">
    <property type="entry name" value="RPN7"/>
    <property type="match status" value="1"/>
</dbReference>
<dbReference type="InterPro" id="IPR049549">
    <property type="entry name" value="RPN7_PSMD6_C"/>
</dbReference>
<keyword evidence="7" id="KW-1185">Reference proteome</keyword>
<gene>
    <name evidence="6" type="ORF">BCR43DRAFT_486451</name>
</gene>
<feature type="domain" description="PCI" evidence="5">
    <location>
        <begin position="192"/>
        <end position="361"/>
    </location>
</feature>
<dbReference type="GO" id="GO:0008541">
    <property type="term" value="C:proteasome regulatory particle, lid subcomplex"/>
    <property type="evidence" value="ECO:0007669"/>
    <property type="project" value="EnsemblFungi"/>
</dbReference>
<evidence type="ECO:0000256" key="1">
    <source>
        <dbReference type="ARBA" id="ARBA00022942"/>
    </source>
</evidence>
<dbReference type="InParanoid" id="A0A1X2HP34"/>
<dbReference type="OrthoDB" id="1452at2759"/>
<dbReference type="PANTHER" id="PTHR14145">
    <property type="entry name" value="26S PROTESOME SUBUNIT 6"/>
    <property type="match status" value="1"/>
</dbReference>
<dbReference type="GO" id="GO:0043161">
    <property type="term" value="P:proteasome-mediated ubiquitin-dependent protein catabolic process"/>
    <property type="evidence" value="ECO:0007669"/>
    <property type="project" value="EnsemblFungi"/>
</dbReference>
<dbReference type="PROSITE" id="PS50250">
    <property type="entry name" value="PCI"/>
    <property type="match status" value="1"/>
</dbReference>
<dbReference type="Gene3D" id="1.25.40.570">
    <property type="match status" value="1"/>
</dbReference>
<evidence type="ECO:0000313" key="6">
    <source>
        <dbReference type="EMBL" id="ORZ01144.1"/>
    </source>
</evidence>
<comment type="caution">
    <text evidence="6">The sequence shown here is derived from an EMBL/GenBank/DDBJ whole genome shotgun (WGS) entry which is preliminary data.</text>
</comment>
<dbReference type="Proteomes" id="UP000242180">
    <property type="component" value="Unassembled WGS sequence"/>
</dbReference>
<dbReference type="PANTHER" id="PTHR14145:SF1">
    <property type="entry name" value="26S PROTEASOME NON-ATPASE REGULATORY SUBUNIT 6"/>
    <property type="match status" value="1"/>
</dbReference>
<accession>A0A1X2HP34</accession>
<name>A0A1X2HP34_SYNRA</name>
<evidence type="ECO:0000313" key="7">
    <source>
        <dbReference type="Proteomes" id="UP000242180"/>
    </source>
</evidence>
<dbReference type="OMA" id="RLHCKVD"/>